<dbReference type="PROSITE" id="PS00211">
    <property type="entry name" value="ABC_TRANSPORTER_1"/>
    <property type="match status" value="1"/>
</dbReference>
<dbReference type="InterPro" id="IPR013563">
    <property type="entry name" value="Oligopep_ABC_C"/>
</dbReference>
<sequence>MMTDEPLLTVEGLTTEFTTDKGTLVAVDGIDFEIPRGETVCLVGESGSGKTVASESITRIVPTPPGEVSGSVKFDGQEVTTMSESELEEIRGGRIAHIFQNPQDALNHCYTVGWQIVEAVQTHEPDVSKQEARERAVELLNDVGVANAAARLDDYPHEFSGGQKQRVMIAMALVTNPDLLIADEPTTALDVTVQAQILNLLEDLQEEYNMSILFVTHDLGVVAGIADHVVVMYAGKVMERGTVTEIFEDPSHPYTRALLECLPGQARAAEGIPGTLPSPINPPDGCRFAPRCDYAVEECTAGEQPPEEPLSDTHAVSCVHYQQGYDPSTVKEEIVQDDGATTGGVTSD</sequence>
<evidence type="ECO:0000256" key="13">
    <source>
        <dbReference type="SAM" id="MobiDB-lite"/>
    </source>
</evidence>
<evidence type="ECO:0000256" key="5">
    <source>
        <dbReference type="ARBA" id="ARBA00022840"/>
    </source>
</evidence>
<evidence type="ECO:0000313" key="16">
    <source>
        <dbReference type="Proteomes" id="UP001597111"/>
    </source>
</evidence>
<evidence type="ECO:0000256" key="8">
    <source>
        <dbReference type="ARBA" id="ARBA00023136"/>
    </source>
</evidence>
<keyword evidence="6" id="KW-1278">Translocase</keyword>
<keyword evidence="16" id="KW-1185">Reference proteome</keyword>
<dbReference type="Proteomes" id="UP001597111">
    <property type="component" value="Unassembled WGS sequence"/>
</dbReference>
<organism evidence="15 16">
    <name type="scientific">Halolamina salina</name>
    <dbReference type="NCBI Taxonomy" id="1220023"/>
    <lineage>
        <taxon>Archaea</taxon>
        <taxon>Methanobacteriati</taxon>
        <taxon>Methanobacteriota</taxon>
        <taxon>Stenosarchaea group</taxon>
        <taxon>Halobacteria</taxon>
        <taxon>Halobacteriales</taxon>
        <taxon>Haloferacaceae</taxon>
    </lineage>
</organism>
<evidence type="ECO:0000256" key="9">
    <source>
        <dbReference type="ARBA" id="ARBA00038669"/>
    </source>
</evidence>
<gene>
    <name evidence="15" type="ORF">ACFR9S_02600</name>
</gene>
<evidence type="ECO:0000256" key="2">
    <source>
        <dbReference type="ARBA" id="ARBA00022448"/>
    </source>
</evidence>
<dbReference type="GO" id="GO:0005886">
    <property type="term" value="C:plasma membrane"/>
    <property type="evidence" value="ECO:0007669"/>
    <property type="project" value="UniProtKB-SubCell"/>
</dbReference>
<reference evidence="15 16" key="1">
    <citation type="journal article" date="2019" name="Int. J. Syst. Evol. Microbiol.">
        <title>The Global Catalogue of Microorganisms (GCM) 10K type strain sequencing project: providing services to taxonomists for standard genome sequencing and annotation.</title>
        <authorList>
            <consortium name="The Broad Institute Genomics Platform"/>
            <consortium name="The Broad Institute Genome Sequencing Center for Infectious Disease"/>
            <person name="Wu L."/>
            <person name="Ma J."/>
        </authorList>
    </citation>
    <scope>NUCLEOTIDE SEQUENCE [LARGE SCALE GENOMIC DNA]</scope>
    <source>
        <strain evidence="15 16">CGMCC 1.12285</strain>
    </source>
</reference>
<dbReference type="RefSeq" id="WP_379730846.1">
    <property type="nucleotide sequence ID" value="NZ_JBHSWZ010000028.1"/>
</dbReference>
<dbReference type="SMART" id="SM00382">
    <property type="entry name" value="AAA"/>
    <property type="match status" value="1"/>
</dbReference>
<dbReference type="InterPro" id="IPR027417">
    <property type="entry name" value="P-loop_NTPase"/>
</dbReference>
<feature type="region of interest" description="Disordered" evidence="13">
    <location>
        <begin position="329"/>
        <end position="348"/>
    </location>
</feature>
<dbReference type="Gene3D" id="3.40.50.300">
    <property type="entry name" value="P-loop containing nucleotide triphosphate hydrolases"/>
    <property type="match status" value="1"/>
</dbReference>
<dbReference type="CDD" id="cd03257">
    <property type="entry name" value="ABC_NikE_OppD_transporters"/>
    <property type="match status" value="1"/>
</dbReference>
<evidence type="ECO:0000256" key="1">
    <source>
        <dbReference type="ARBA" id="ARBA00004202"/>
    </source>
</evidence>
<dbReference type="Pfam" id="PF00005">
    <property type="entry name" value="ABC_tran"/>
    <property type="match status" value="1"/>
</dbReference>
<name>A0ABD6B2T8_9EURY</name>
<feature type="domain" description="ABC transporter" evidence="14">
    <location>
        <begin position="8"/>
        <end position="259"/>
    </location>
</feature>
<keyword evidence="4" id="KW-0547">Nucleotide-binding</keyword>
<evidence type="ECO:0000259" key="14">
    <source>
        <dbReference type="PROSITE" id="PS50893"/>
    </source>
</evidence>
<evidence type="ECO:0000256" key="11">
    <source>
        <dbReference type="ARBA" id="ARBA00044143"/>
    </source>
</evidence>
<comment type="subcellular location">
    <subcellularLocation>
        <location evidence="1">Cell membrane</location>
        <topology evidence="1">Peripheral membrane protein</topology>
    </subcellularLocation>
</comment>
<dbReference type="InterPro" id="IPR003439">
    <property type="entry name" value="ABC_transporter-like_ATP-bd"/>
</dbReference>
<dbReference type="Pfam" id="PF08352">
    <property type="entry name" value="oligo_HPY"/>
    <property type="match status" value="1"/>
</dbReference>
<evidence type="ECO:0000256" key="7">
    <source>
        <dbReference type="ARBA" id="ARBA00023065"/>
    </source>
</evidence>
<dbReference type="InterPro" id="IPR017871">
    <property type="entry name" value="ABC_transporter-like_CS"/>
</dbReference>
<dbReference type="EMBL" id="JBHUDH010000022">
    <property type="protein sequence ID" value="MFD1525194.1"/>
    <property type="molecule type" value="Genomic_DNA"/>
</dbReference>
<proteinExistence type="predicted"/>
<dbReference type="FunFam" id="3.40.50.300:FF:000016">
    <property type="entry name" value="Oligopeptide ABC transporter ATP-binding component"/>
    <property type="match status" value="1"/>
</dbReference>
<protein>
    <recommendedName>
        <fullName evidence="11">Nickel import system ATP-binding protein NikD</fullName>
        <ecNumber evidence="10">7.2.2.11</ecNumber>
    </recommendedName>
</protein>
<dbReference type="PROSITE" id="PS50893">
    <property type="entry name" value="ABC_TRANSPORTER_2"/>
    <property type="match status" value="1"/>
</dbReference>
<dbReference type="PANTHER" id="PTHR43297">
    <property type="entry name" value="OLIGOPEPTIDE TRANSPORT ATP-BINDING PROTEIN APPD"/>
    <property type="match status" value="1"/>
</dbReference>
<keyword evidence="2" id="KW-0813">Transport</keyword>
<keyword evidence="7" id="KW-0406">Ion transport</keyword>
<accession>A0ABD6B2T8</accession>
<evidence type="ECO:0000313" key="15">
    <source>
        <dbReference type="EMBL" id="MFD1525194.1"/>
    </source>
</evidence>
<dbReference type="InterPro" id="IPR050388">
    <property type="entry name" value="ABC_Ni/Peptide_Import"/>
</dbReference>
<dbReference type="NCBIfam" id="TIGR01727">
    <property type="entry name" value="oligo_HPY"/>
    <property type="match status" value="1"/>
</dbReference>
<evidence type="ECO:0000256" key="10">
    <source>
        <dbReference type="ARBA" id="ARBA00039098"/>
    </source>
</evidence>
<evidence type="ECO:0000256" key="3">
    <source>
        <dbReference type="ARBA" id="ARBA00022475"/>
    </source>
</evidence>
<dbReference type="InterPro" id="IPR003593">
    <property type="entry name" value="AAA+_ATPase"/>
</dbReference>
<dbReference type="AlphaFoldDB" id="A0ABD6B2T8"/>
<keyword evidence="5 15" id="KW-0067">ATP-binding</keyword>
<evidence type="ECO:0000256" key="12">
    <source>
        <dbReference type="ARBA" id="ARBA00048610"/>
    </source>
</evidence>
<keyword evidence="3" id="KW-1003">Cell membrane</keyword>
<dbReference type="PANTHER" id="PTHR43297:SF13">
    <property type="entry name" value="NICKEL ABC TRANSPORTER, ATP-BINDING PROTEIN"/>
    <property type="match status" value="1"/>
</dbReference>
<evidence type="ECO:0000256" key="4">
    <source>
        <dbReference type="ARBA" id="ARBA00022741"/>
    </source>
</evidence>
<keyword evidence="8" id="KW-0472">Membrane</keyword>
<dbReference type="GO" id="GO:0005524">
    <property type="term" value="F:ATP binding"/>
    <property type="evidence" value="ECO:0007669"/>
    <property type="project" value="UniProtKB-KW"/>
</dbReference>
<dbReference type="SUPFAM" id="SSF52540">
    <property type="entry name" value="P-loop containing nucleoside triphosphate hydrolases"/>
    <property type="match status" value="1"/>
</dbReference>
<evidence type="ECO:0000256" key="6">
    <source>
        <dbReference type="ARBA" id="ARBA00022967"/>
    </source>
</evidence>
<comment type="caution">
    <text evidence="15">The sequence shown here is derived from an EMBL/GenBank/DDBJ whole genome shotgun (WGS) entry which is preliminary data.</text>
</comment>
<dbReference type="GO" id="GO:0015413">
    <property type="term" value="F:ABC-type nickel transporter activity"/>
    <property type="evidence" value="ECO:0007669"/>
    <property type="project" value="UniProtKB-EC"/>
</dbReference>
<dbReference type="EC" id="7.2.2.11" evidence="10"/>
<comment type="catalytic activity">
    <reaction evidence="12">
        <text>Ni(2+)(out) + ATP + H2O = Ni(2+)(in) + ADP + phosphate + H(+)</text>
        <dbReference type="Rhea" id="RHEA:15557"/>
        <dbReference type="ChEBI" id="CHEBI:15377"/>
        <dbReference type="ChEBI" id="CHEBI:15378"/>
        <dbReference type="ChEBI" id="CHEBI:30616"/>
        <dbReference type="ChEBI" id="CHEBI:43474"/>
        <dbReference type="ChEBI" id="CHEBI:49786"/>
        <dbReference type="ChEBI" id="CHEBI:456216"/>
        <dbReference type="EC" id="7.2.2.11"/>
    </reaction>
    <physiologicalReaction direction="left-to-right" evidence="12">
        <dbReference type="Rhea" id="RHEA:15558"/>
    </physiologicalReaction>
</comment>
<comment type="subunit">
    <text evidence="9">The complex is composed of two ATP-binding proteins (NikD and NikE), two transmembrane proteins (NikB and NikC) and a solute-binding protein (NikA).</text>
</comment>